<dbReference type="RefSeq" id="WP_356959420.1">
    <property type="nucleotide sequence ID" value="NZ_JBEYBD010000029.1"/>
</dbReference>
<dbReference type="Gene3D" id="3.40.50.300">
    <property type="entry name" value="P-loop containing nucleotide triphosphate hydrolases"/>
    <property type="match status" value="1"/>
</dbReference>
<dbReference type="Pfam" id="PF04471">
    <property type="entry name" value="Mrr_cat"/>
    <property type="match status" value="1"/>
</dbReference>
<dbReference type="InterPro" id="IPR001387">
    <property type="entry name" value="Cro/C1-type_HTH"/>
</dbReference>
<dbReference type="SUPFAM" id="SSF47413">
    <property type="entry name" value="lambda repressor-like DNA-binding domains"/>
    <property type="match status" value="1"/>
</dbReference>
<sequence>MQTLAELLFEARSAAGLDQAAVAGRVGVSRQTVERWERGVTERPRRERLFAVAEVLGIDVDLLLSVAGYPAILDPDADRGLAVRPLSSSLPFHTLTPERFEDVCRELLDHRHPGGHATRYGGSGEEQDGIDLLLMLDGKRYATGQCKRHEQFGPAKVKKAVASVEFPGLRNYLFLGREVATADARDEMGKYDTWSLWDGQDMSRYVRFGMSTDEAARFVDAHFPGHREPFLGIVEPSPWQTVEEFYTPGQGHAFTHDWTLVGRDDELATVLAAVRNDPQPVSVVFGQGGIGKTRLLRSIAEELEQQDWFVRLLPKDAAPDARAFERLPATGATVLFIDDGHDRNDCGPIIKRLIARNRSARVVIASRPYGRDQLARSLRDAGLDFGELTTIALEDLDSAATRALAAEALGPDMRIHANSLAASTLDSPLATTMGGRLIRSGQLTVAGLGQHESIRRDILHGFKDALLAASAHGDPENRGAVVDALSVLQPFRSSDEVFRNAISTLVGLNYPRISHHLRSLEDAGILVQRHGWIRIAPDLLGDVILADACFDRATGDHNGYLDEVLRAAGDEAWMNAFVNIARLDWHLGNGLHEATAAWWSFVEAEFLQRNLTSYLSVLRILDKVAWFQSDRAIAVVRTILDNPVPDEHAEGAARYFRHTWREAVDQAIGVLRSAAHRLTSVKAACELLWPLAQEPSSEPGSPQTNLALQALREIAEFSVSKSPEFSHAVLKLAESRAQDATRTSPLPPIEPLVATEITSSDLAGATLTMHAYRIDEESVRPIRRGAIDLALRELRHADPKRAIAATGFIGLALRFPGGLLGREVSDDERESWTADFLRTLTAVHETLSDSTALDPVVFVGLRDALFWTTHHAPHPIRAAARAAIEAIPDTADADFALMVHQGFAHLLREPGMAYEEHQRSIDERIGQIVTRANHELDNEAITVLLDQRAQREVHAFERDSLYRNRFVQALVAARPSLLSTLLERLTGDVSPGLVALTTTILSSAGDHLPDELVPAARLLLGSPDDRARTEAAKGLATRSRASHSIVPGELEILHSLTTDAREDIRAALVEAARQLAATHQPQAYDLLAAIEIANSTKVAQEVLMYFDIDADLTWSDLTPIHQAKIWTQLNAVDDIDQFSILEFLRRRSSEEPAAVLNLLRGRIERAETSDTPSAFKPVPIFWAQPLAIRDHPDHRTLLRDLLGWLAEETSSRRKHFGAPLFIAAAGGFDHTTRQILLEALRTSPASDVDAIAAVLTNAPNDLVLNRIEFVADILNASTRFDTDTQQQIETALAMSAITGVRHGTPGQPYPEDIRLRDEGATIAAARRNTPRVAGFYSRLSEHGDRAAERARRDKIAGD</sequence>
<comment type="caution">
    <text evidence="2">The sequence shown here is derived from an EMBL/GenBank/DDBJ whole genome shotgun (WGS) entry which is preliminary data.</text>
</comment>
<dbReference type="SMART" id="SM00530">
    <property type="entry name" value="HTH_XRE"/>
    <property type="match status" value="1"/>
</dbReference>
<dbReference type="InterPro" id="IPR010982">
    <property type="entry name" value="Lambda_DNA-bd_dom_sf"/>
</dbReference>
<dbReference type="SUPFAM" id="SSF48371">
    <property type="entry name" value="ARM repeat"/>
    <property type="match status" value="1"/>
</dbReference>
<dbReference type="InterPro" id="IPR027417">
    <property type="entry name" value="P-loop_NTPase"/>
</dbReference>
<dbReference type="Proteomes" id="UP001550628">
    <property type="component" value="Unassembled WGS sequence"/>
</dbReference>
<dbReference type="PROSITE" id="PS50943">
    <property type="entry name" value="HTH_CROC1"/>
    <property type="match status" value="1"/>
</dbReference>
<accession>A0ABV2WYU0</accession>
<gene>
    <name evidence="2" type="ORF">ABZ510_29945</name>
</gene>
<name>A0ABV2WYU0_9NOCA</name>
<dbReference type="InterPro" id="IPR011991">
    <property type="entry name" value="ArsR-like_HTH"/>
</dbReference>
<dbReference type="CDD" id="cd00093">
    <property type="entry name" value="HTH_XRE"/>
    <property type="match status" value="1"/>
</dbReference>
<dbReference type="Pfam" id="PF01381">
    <property type="entry name" value="HTH_3"/>
    <property type="match status" value="1"/>
</dbReference>
<evidence type="ECO:0000313" key="2">
    <source>
        <dbReference type="EMBL" id="MEU1956062.1"/>
    </source>
</evidence>
<dbReference type="SUPFAM" id="SSF52540">
    <property type="entry name" value="P-loop containing nucleoside triphosphate hydrolases"/>
    <property type="match status" value="1"/>
</dbReference>
<dbReference type="InterPro" id="IPR016024">
    <property type="entry name" value="ARM-type_fold"/>
</dbReference>
<dbReference type="SUPFAM" id="SSF46785">
    <property type="entry name" value="Winged helix' DNA-binding domain"/>
    <property type="match status" value="1"/>
</dbReference>
<dbReference type="InterPro" id="IPR036390">
    <property type="entry name" value="WH_DNA-bd_sf"/>
</dbReference>
<feature type="domain" description="HTH cro/C1-type" evidence="1">
    <location>
        <begin position="10"/>
        <end position="63"/>
    </location>
</feature>
<evidence type="ECO:0000313" key="3">
    <source>
        <dbReference type="Proteomes" id="UP001550628"/>
    </source>
</evidence>
<evidence type="ECO:0000259" key="1">
    <source>
        <dbReference type="PROSITE" id="PS50943"/>
    </source>
</evidence>
<reference evidence="2 3" key="1">
    <citation type="submission" date="2024-06" db="EMBL/GenBank/DDBJ databases">
        <title>The Natural Products Discovery Center: Release of the First 8490 Sequenced Strains for Exploring Actinobacteria Biosynthetic Diversity.</title>
        <authorList>
            <person name="Kalkreuter E."/>
            <person name="Kautsar S.A."/>
            <person name="Yang D."/>
            <person name="Bader C.D."/>
            <person name="Teijaro C.N."/>
            <person name="Fluegel L."/>
            <person name="Davis C.M."/>
            <person name="Simpson J.R."/>
            <person name="Lauterbach L."/>
            <person name="Steele A.D."/>
            <person name="Gui C."/>
            <person name="Meng S."/>
            <person name="Li G."/>
            <person name="Viehrig K."/>
            <person name="Ye F."/>
            <person name="Su P."/>
            <person name="Kiefer A.F."/>
            <person name="Nichols A."/>
            <person name="Cepeda A.J."/>
            <person name="Yan W."/>
            <person name="Fan B."/>
            <person name="Jiang Y."/>
            <person name="Adhikari A."/>
            <person name="Zheng C.-J."/>
            <person name="Schuster L."/>
            <person name="Cowan T.M."/>
            <person name="Smanski M.J."/>
            <person name="Chevrette M.G."/>
            <person name="De Carvalho L.P.S."/>
            <person name="Shen B."/>
        </authorList>
    </citation>
    <scope>NUCLEOTIDE SEQUENCE [LARGE SCALE GENOMIC DNA]</scope>
    <source>
        <strain evidence="2 3">NPDC019708</strain>
    </source>
</reference>
<dbReference type="EMBL" id="JBEYBF010000032">
    <property type="protein sequence ID" value="MEU1956062.1"/>
    <property type="molecule type" value="Genomic_DNA"/>
</dbReference>
<dbReference type="InterPro" id="IPR057574">
    <property type="entry name" value="nSTAND_NTPase5_dom"/>
</dbReference>
<keyword evidence="3" id="KW-1185">Reference proteome</keyword>
<dbReference type="CDD" id="cd00090">
    <property type="entry name" value="HTH_ARSR"/>
    <property type="match status" value="1"/>
</dbReference>
<dbReference type="InterPro" id="IPR007560">
    <property type="entry name" value="Restrct_endonuc_IV_Mrr"/>
</dbReference>
<protein>
    <submittedName>
        <fullName evidence="2">Helix-turn-helix domain-containing protein</fullName>
    </submittedName>
</protein>
<organism evidence="2 3">
    <name type="scientific">Nocardia rhamnosiphila</name>
    <dbReference type="NCBI Taxonomy" id="426716"/>
    <lineage>
        <taxon>Bacteria</taxon>
        <taxon>Bacillati</taxon>
        <taxon>Actinomycetota</taxon>
        <taxon>Actinomycetes</taxon>
        <taxon>Mycobacteriales</taxon>
        <taxon>Nocardiaceae</taxon>
        <taxon>Nocardia</taxon>
    </lineage>
</organism>
<proteinExistence type="predicted"/>
<dbReference type="Pfam" id="PF25199">
    <property type="entry name" value="nSTAND_NTPase5"/>
    <property type="match status" value="1"/>
</dbReference>
<dbReference type="Gene3D" id="1.10.260.40">
    <property type="entry name" value="lambda repressor-like DNA-binding domains"/>
    <property type="match status" value="1"/>
</dbReference>